<proteinExistence type="inferred from homology"/>
<feature type="domain" description="GH10" evidence="12">
    <location>
        <begin position="88"/>
        <end position="411"/>
    </location>
</feature>
<evidence type="ECO:0000256" key="8">
    <source>
        <dbReference type="ARBA" id="ARBA00023326"/>
    </source>
</evidence>
<dbReference type="InterPro" id="IPR044846">
    <property type="entry name" value="GH10"/>
</dbReference>
<evidence type="ECO:0000259" key="12">
    <source>
        <dbReference type="PROSITE" id="PS51760"/>
    </source>
</evidence>
<evidence type="ECO:0000256" key="5">
    <source>
        <dbReference type="ARBA" id="ARBA00022801"/>
    </source>
</evidence>
<evidence type="ECO:0000256" key="10">
    <source>
        <dbReference type="SAM" id="MobiDB-lite"/>
    </source>
</evidence>
<dbReference type="PRINTS" id="PR00134">
    <property type="entry name" value="GLHYDRLASE10"/>
</dbReference>
<dbReference type="PROSITE" id="PS51760">
    <property type="entry name" value="GH10_2"/>
    <property type="match status" value="1"/>
</dbReference>
<sequence length="426" mass="46900">MSRLSRRDWMSQSLAWAAVGALAADGAFAGAPKRDKKHGRGRIHHHRNYPKAGTAPDSLNGLAYEKGLAFGSCLGTGPGKSASTAPGMKQFAKLKAGFDDPQMRALLVAQCGILVPENELKLYALRPTPKGFDFSRADLLMHFAEQYALPVRGHTLLWNRGRWLPEWVNKLDFGSKPAAAAEKFLREHIKTVCSRYAERIFSYDVVNESIAPATGEMEESPFTKAMGPEVIDFCFRAAREAAPKAQLVYNDYMSWSPKDATHRAGVLKLLERLKKANVPVDALGIQAHIGSNGMGASTGLLGDADVVEWRKFLDAVTGMGLDLVVTEFDVNDKTVPGTLVERDKVVAEYAKAYLDIVLSYPQTRYVMAWGLCDKYSWLQNTSPRPDGLPKRPLPYDDEFQPKPLRRAIVDAIAAAPSRPLLPMTPA</sequence>
<keyword evidence="6 9" id="KW-0119">Carbohydrate metabolism</keyword>
<dbReference type="Gene3D" id="3.20.20.80">
    <property type="entry name" value="Glycosidases"/>
    <property type="match status" value="1"/>
</dbReference>
<name>A0ABP3PWQ1_9PROT</name>
<gene>
    <name evidence="13" type="ORF">GCM10008942_23880</name>
</gene>
<evidence type="ECO:0000256" key="2">
    <source>
        <dbReference type="ARBA" id="ARBA00007495"/>
    </source>
</evidence>
<evidence type="ECO:0000313" key="13">
    <source>
        <dbReference type="EMBL" id="GAA0574368.1"/>
    </source>
</evidence>
<evidence type="ECO:0000256" key="7">
    <source>
        <dbReference type="ARBA" id="ARBA00023295"/>
    </source>
</evidence>
<evidence type="ECO:0000256" key="1">
    <source>
        <dbReference type="ARBA" id="ARBA00000681"/>
    </source>
</evidence>
<comment type="catalytic activity">
    <reaction evidence="1 9">
        <text>Endohydrolysis of (1-&gt;4)-beta-D-xylosidic linkages in xylans.</text>
        <dbReference type="EC" id="3.2.1.8"/>
    </reaction>
</comment>
<keyword evidence="4 11" id="KW-0732">Signal</keyword>
<keyword evidence="8 9" id="KW-0624">Polysaccharide degradation</keyword>
<feature type="chain" id="PRO_5045981351" description="Beta-xylanase" evidence="11">
    <location>
        <begin position="24"/>
        <end position="426"/>
    </location>
</feature>
<dbReference type="SUPFAM" id="SSF51445">
    <property type="entry name" value="(Trans)glycosidases"/>
    <property type="match status" value="1"/>
</dbReference>
<comment type="similarity">
    <text evidence="2 9">Belongs to the glycosyl hydrolase 10 (cellulase F) family.</text>
</comment>
<dbReference type="Proteomes" id="UP001499951">
    <property type="component" value="Unassembled WGS sequence"/>
</dbReference>
<dbReference type="InterPro" id="IPR006311">
    <property type="entry name" value="TAT_signal"/>
</dbReference>
<reference evidence="14" key="1">
    <citation type="journal article" date="2019" name="Int. J. Syst. Evol. Microbiol.">
        <title>The Global Catalogue of Microorganisms (GCM) 10K type strain sequencing project: providing services to taxonomists for standard genome sequencing and annotation.</title>
        <authorList>
            <consortium name="The Broad Institute Genomics Platform"/>
            <consortium name="The Broad Institute Genome Sequencing Center for Infectious Disease"/>
            <person name="Wu L."/>
            <person name="Ma J."/>
        </authorList>
    </citation>
    <scope>NUCLEOTIDE SEQUENCE [LARGE SCALE GENOMIC DNA]</scope>
    <source>
        <strain evidence="14">JCM 15089</strain>
    </source>
</reference>
<evidence type="ECO:0000256" key="6">
    <source>
        <dbReference type="ARBA" id="ARBA00023277"/>
    </source>
</evidence>
<evidence type="ECO:0000256" key="11">
    <source>
        <dbReference type="SAM" id="SignalP"/>
    </source>
</evidence>
<dbReference type="Pfam" id="PF00331">
    <property type="entry name" value="Glyco_hydro_10"/>
    <property type="match status" value="1"/>
</dbReference>
<keyword evidence="14" id="KW-1185">Reference proteome</keyword>
<dbReference type="RefSeq" id="WP_208393897.1">
    <property type="nucleotide sequence ID" value="NZ_BAAADD010000006.1"/>
</dbReference>
<evidence type="ECO:0000256" key="9">
    <source>
        <dbReference type="RuleBase" id="RU361174"/>
    </source>
</evidence>
<comment type="caution">
    <text evidence="13">The sequence shown here is derived from an EMBL/GenBank/DDBJ whole genome shotgun (WGS) entry which is preliminary data.</text>
</comment>
<organism evidence="13 14">
    <name type="scientific">Rhizomicrobium electricum</name>
    <dbReference type="NCBI Taxonomy" id="480070"/>
    <lineage>
        <taxon>Bacteria</taxon>
        <taxon>Pseudomonadati</taxon>
        <taxon>Pseudomonadota</taxon>
        <taxon>Alphaproteobacteria</taxon>
        <taxon>Micropepsales</taxon>
        <taxon>Micropepsaceae</taxon>
        <taxon>Rhizomicrobium</taxon>
    </lineage>
</organism>
<dbReference type="EC" id="3.2.1.8" evidence="9"/>
<keyword evidence="7 9" id="KW-0326">Glycosidase</keyword>
<dbReference type="SMART" id="SM00633">
    <property type="entry name" value="Glyco_10"/>
    <property type="match status" value="1"/>
</dbReference>
<dbReference type="PANTHER" id="PTHR31490">
    <property type="entry name" value="GLYCOSYL HYDROLASE"/>
    <property type="match status" value="1"/>
</dbReference>
<evidence type="ECO:0000256" key="4">
    <source>
        <dbReference type="ARBA" id="ARBA00022729"/>
    </source>
</evidence>
<dbReference type="InterPro" id="IPR017853">
    <property type="entry name" value="GH"/>
</dbReference>
<dbReference type="EMBL" id="BAAADD010000006">
    <property type="protein sequence ID" value="GAA0574368.1"/>
    <property type="molecule type" value="Genomic_DNA"/>
</dbReference>
<evidence type="ECO:0000313" key="14">
    <source>
        <dbReference type="Proteomes" id="UP001499951"/>
    </source>
</evidence>
<dbReference type="PANTHER" id="PTHR31490:SF88">
    <property type="entry name" value="BETA-XYLANASE"/>
    <property type="match status" value="1"/>
</dbReference>
<keyword evidence="3" id="KW-0858">Xylan degradation</keyword>
<feature type="signal peptide" evidence="11">
    <location>
        <begin position="1"/>
        <end position="23"/>
    </location>
</feature>
<protein>
    <recommendedName>
        <fullName evidence="9">Beta-xylanase</fullName>
        <ecNumber evidence="9">3.2.1.8</ecNumber>
    </recommendedName>
</protein>
<keyword evidence="5 9" id="KW-0378">Hydrolase</keyword>
<feature type="region of interest" description="Disordered" evidence="10">
    <location>
        <begin position="31"/>
        <end position="54"/>
    </location>
</feature>
<dbReference type="PROSITE" id="PS51318">
    <property type="entry name" value="TAT"/>
    <property type="match status" value="1"/>
</dbReference>
<dbReference type="InterPro" id="IPR001000">
    <property type="entry name" value="GH10_dom"/>
</dbReference>
<evidence type="ECO:0000256" key="3">
    <source>
        <dbReference type="ARBA" id="ARBA00022651"/>
    </source>
</evidence>
<feature type="compositionally biased region" description="Basic residues" evidence="10">
    <location>
        <begin position="34"/>
        <end position="49"/>
    </location>
</feature>
<accession>A0ABP3PWQ1</accession>